<dbReference type="GO" id="GO:0046677">
    <property type="term" value="P:response to antibiotic"/>
    <property type="evidence" value="ECO:0007669"/>
    <property type="project" value="UniProtKB-KW"/>
</dbReference>
<evidence type="ECO:0000256" key="2">
    <source>
        <dbReference type="ARBA" id="ARBA00005417"/>
    </source>
</evidence>
<comment type="subcellular location">
    <subcellularLocation>
        <location evidence="1">Cell membrane</location>
        <topology evidence="1">Peripheral membrane protein</topology>
    </subcellularLocation>
</comment>
<comment type="similarity">
    <text evidence="2">Belongs to the ABC transporter superfamily.</text>
</comment>
<dbReference type="InterPro" id="IPR027417">
    <property type="entry name" value="P-loop_NTPase"/>
</dbReference>
<dbReference type="RefSeq" id="WP_142102007.1">
    <property type="nucleotide sequence ID" value="NZ_VFPH01000001.1"/>
</dbReference>
<organism evidence="8 9">
    <name type="scientific">Pseudonocardia cypriaca</name>
    <dbReference type="NCBI Taxonomy" id="882449"/>
    <lineage>
        <taxon>Bacteria</taxon>
        <taxon>Bacillati</taxon>
        <taxon>Actinomycetota</taxon>
        <taxon>Actinomycetes</taxon>
        <taxon>Pseudonocardiales</taxon>
        <taxon>Pseudonocardiaceae</taxon>
        <taxon>Pseudonocardia</taxon>
    </lineage>
</organism>
<name>A0A543GIY2_9PSEU</name>
<accession>A0A543GIY2</accession>
<dbReference type="PANTHER" id="PTHR42711:SF5">
    <property type="entry name" value="ABC TRANSPORTER ATP-BINDING PROTEIN NATA"/>
    <property type="match status" value="1"/>
</dbReference>
<dbReference type="GO" id="GO:0016887">
    <property type="term" value="F:ATP hydrolysis activity"/>
    <property type="evidence" value="ECO:0007669"/>
    <property type="project" value="InterPro"/>
</dbReference>
<dbReference type="Proteomes" id="UP000319818">
    <property type="component" value="Unassembled WGS sequence"/>
</dbReference>
<dbReference type="SMART" id="SM00382">
    <property type="entry name" value="AAA"/>
    <property type="match status" value="1"/>
</dbReference>
<evidence type="ECO:0000313" key="8">
    <source>
        <dbReference type="EMBL" id="TQM46016.1"/>
    </source>
</evidence>
<keyword evidence="9" id="KW-1185">Reference proteome</keyword>
<sequence>MDGLDARGVRKRFGDLVALDGFDLRIAPGEIVGLVGHNGAGKTTFVEIVAGLTRPDAGTVLVDGLDTATRTAHVRGRVGLAPQEIGLYPPLTVRENLRLFAGLAGLRGRRQRAAIAETSAALGLSEVLDRQVGHLSGGQRRRTQAATALVHHPRLLLLDEPTAGADPATRRALLQLVRRCAEDGTAVCYTTHYLPELADLDATIAVAARGRIIARGTQAELLAGIPAELRVVLSSGEERVLRSTDPARSLAGLVGEGLPLQAVDVRQPSLDDLYHALEAGRVVP</sequence>
<evidence type="ECO:0000313" key="9">
    <source>
        <dbReference type="Proteomes" id="UP000319818"/>
    </source>
</evidence>
<dbReference type="EMBL" id="VFPH01000001">
    <property type="protein sequence ID" value="TQM46016.1"/>
    <property type="molecule type" value="Genomic_DNA"/>
</dbReference>
<dbReference type="InterPro" id="IPR003593">
    <property type="entry name" value="AAA+_ATPase"/>
</dbReference>
<dbReference type="Pfam" id="PF00005">
    <property type="entry name" value="ABC_tran"/>
    <property type="match status" value="1"/>
</dbReference>
<dbReference type="InterPro" id="IPR050763">
    <property type="entry name" value="ABC_transporter_ATP-binding"/>
</dbReference>
<dbReference type="PANTHER" id="PTHR42711">
    <property type="entry name" value="ABC TRANSPORTER ATP-BINDING PROTEIN"/>
    <property type="match status" value="1"/>
</dbReference>
<evidence type="ECO:0000256" key="6">
    <source>
        <dbReference type="ARBA" id="ARBA00023251"/>
    </source>
</evidence>
<comment type="caution">
    <text evidence="8">The sequence shown here is derived from an EMBL/GenBank/DDBJ whole genome shotgun (WGS) entry which is preliminary data.</text>
</comment>
<dbReference type="OrthoDB" id="9804819at2"/>
<proteinExistence type="inferred from homology"/>
<dbReference type="PROSITE" id="PS50893">
    <property type="entry name" value="ABC_TRANSPORTER_2"/>
    <property type="match status" value="1"/>
</dbReference>
<keyword evidence="5 8" id="KW-0067">ATP-binding</keyword>
<evidence type="ECO:0000256" key="1">
    <source>
        <dbReference type="ARBA" id="ARBA00004202"/>
    </source>
</evidence>
<evidence type="ECO:0000259" key="7">
    <source>
        <dbReference type="PROSITE" id="PS50893"/>
    </source>
</evidence>
<gene>
    <name evidence="8" type="ORF">FB388_3420</name>
</gene>
<reference evidence="8 9" key="1">
    <citation type="submission" date="2019-06" db="EMBL/GenBank/DDBJ databases">
        <title>Sequencing the genomes of 1000 actinobacteria strains.</title>
        <authorList>
            <person name="Klenk H.-P."/>
        </authorList>
    </citation>
    <scope>NUCLEOTIDE SEQUENCE [LARGE SCALE GENOMIC DNA]</scope>
    <source>
        <strain evidence="8 9">DSM 45511</strain>
    </source>
</reference>
<keyword evidence="4" id="KW-0547">Nucleotide-binding</keyword>
<dbReference type="GO" id="GO:0005524">
    <property type="term" value="F:ATP binding"/>
    <property type="evidence" value="ECO:0007669"/>
    <property type="project" value="UniProtKB-KW"/>
</dbReference>
<dbReference type="GO" id="GO:0005886">
    <property type="term" value="C:plasma membrane"/>
    <property type="evidence" value="ECO:0007669"/>
    <property type="project" value="UniProtKB-SubCell"/>
</dbReference>
<evidence type="ECO:0000256" key="4">
    <source>
        <dbReference type="ARBA" id="ARBA00022741"/>
    </source>
</evidence>
<evidence type="ECO:0000256" key="5">
    <source>
        <dbReference type="ARBA" id="ARBA00022840"/>
    </source>
</evidence>
<protein>
    <submittedName>
        <fullName evidence="8">ABC-2 type transport system ATP-binding protein</fullName>
    </submittedName>
</protein>
<evidence type="ECO:0000256" key="3">
    <source>
        <dbReference type="ARBA" id="ARBA00022448"/>
    </source>
</evidence>
<dbReference type="SUPFAM" id="SSF52540">
    <property type="entry name" value="P-loop containing nucleoside triphosphate hydrolases"/>
    <property type="match status" value="1"/>
</dbReference>
<dbReference type="InterPro" id="IPR003439">
    <property type="entry name" value="ABC_transporter-like_ATP-bd"/>
</dbReference>
<keyword evidence="6" id="KW-0046">Antibiotic resistance</keyword>
<dbReference type="AlphaFoldDB" id="A0A543GIY2"/>
<dbReference type="Gene3D" id="3.40.50.300">
    <property type="entry name" value="P-loop containing nucleotide triphosphate hydrolases"/>
    <property type="match status" value="1"/>
</dbReference>
<feature type="domain" description="ABC transporter" evidence="7">
    <location>
        <begin position="4"/>
        <end position="234"/>
    </location>
</feature>
<keyword evidence="3" id="KW-0813">Transport</keyword>